<dbReference type="AlphaFoldDB" id="A0AAN7K5F9"/>
<sequence>MHQPSLSPTKIEKYMDIPHIPGLDFHPTDDELLTYYLKQRIIDYFNDQSPSLHSHTVPDIDLCNMHPKELPRHFRSLASVKSNGREWVFFCVRKEKYRKSSRSDRTVPNIGHWKITSKAKDVRSEDTGKMIGTRNILTFHEGSHSHSKGIKTDWILHEYSLKASCLDYDYGVKEMPFVVCRLFYKGSNPLDGSTYGTTYQQTLVQENINDQDMWLLPPIQQLSPFSSDHSHRYYNNEETSSSPYVGYYNGDNSSNFTYPYTYGEESSNYHQHGGGGGGCWN</sequence>
<reference evidence="7 8" key="1">
    <citation type="journal article" date="2023" name="Hortic Res">
        <title>Pangenome of water caltrop reveals structural variations and asymmetric subgenome divergence after allopolyploidization.</title>
        <authorList>
            <person name="Zhang X."/>
            <person name="Chen Y."/>
            <person name="Wang L."/>
            <person name="Yuan Y."/>
            <person name="Fang M."/>
            <person name="Shi L."/>
            <person name="Lu R."/>
            <person name="Comes H.P."/>
            <person name="Ma Y."/>
            <person name="Chen Y."/>
            <person name="Huang G."/>
            <person name="Zhou Y."/>
            <person name="Zheng Z."/>
            <person name="Qiu Y."/>
        </authorList>
    </citation>
    <scope>NUCLEOTIDE SEQUENCE [LARGE SCALE GENOMIC DNA]</scope>
    <source>
        <tissue evidence="7">Roots</tissue>
    </source>
</reference>
<accession>A0AAN7K5F9</accession>
<keyword evidence="8" id="KW-1185">Reference proteome</keyword>
<feature type="domain" description="NAC" evidence="6">
    <location>
        <begin position="19"/>
        <end position="185"/>
    </location>
</feature>
<name>A0AAN7K5F9_9MYRT</name>
<protein>
    <recommendedName>
        <fullName evidence="6">NAC domain-containing protein</fullName>
    </recommendedName>
</protein>
<dbReference type="Pfam" id="PF02365">
    <property type="entry name" value="NAM"/>
    <property type="match status" value="1"/>
</dbReference>
<keyword evidence="5" id="KW-0539">Nucleus</keyword>
<proteinExistence type="predicted"/>
<evidence type="ECO:0000256" key="5">
    <source>
        <dbReference type="ARBA" id="ARBA00023242"/>
    </source>
</evidence>
<gene>
    <name evidence="7" type="ORF">SAY87_018841</name>
</gene>
<evidence type="ECO:0000256" key="3">
    <source>
        <dbReference type="ARBA" id="ARBA00023125"/>
    </source>
</evidence>
<dbReference type="InterPro" id="IPR003441">
    <property type="entry name" value="NAC-dom"/>
</dbReference>
<evidence type="ECO:0000313" key="7">
    <source>
        <dbReference type="EMBL" id="KAK4757540.1"/>
    </source>
</evidence>
<evidence type="ECO:0000256" key="1">
    <source>
        <dbReference type="ARBA" id="ARBA00004123"/>
    </source>
</evidence>
<dbReference type="EMBL" id="JAXIOK010000012">
    <property type="protein sequence ID" value="KAK4757540.1"/>
    <property type="molecule type" value="Genomic_DNA"/>
</dbReference>
<organism evidence="7 8">
    <name type="scientific">Trapa incisa</name>
    <dbReference type="NCBI Taxonomy" id="236973"/>
    <lineage>
        <taxon>Eukaryota</taxon>
        <taxon>Viridiplantae</taxon>
        <taxon>Streptophyta</taxon>
        <taxon>Embryophyta</taxon>
        <taxon>Tracheophyta</taxon>
        <taxon>Spermatophyta</taxon>
        <taxon>Magnoliopsida</taxon>
        <taxon>eudicotyledons</taxon>
        <taxon>Gunneridae</taxon>
        <taxon>Pentapetalae</taxon>
        <taxon>rosids</taxon>
        <taxon>malvids</taxon>
        <taxon>Myrtales</taxon>
        <taxon>Lythraceae</taxon>
        <taxon>Trapa</taxon>
    </lineage>
</organism>
<dbReference type="InterPro" id="IPR036093">
    <property type="entry name" value="NAC_dom_sf"/>
</dbReference>
<dbReference type="GO" id="GO:0006355">
    <property type="term" value="P:regulation of DNA-templated transcription"/>
    <property type="evidence" value="ECO:0007669"/>
    <property type="project" value="InterPro"/>
</dbReference>
<comment type="caution">
    <text evidence="7">The sequence shown here is derived from an EMBL/GenBank/DDBJ whole genome shotgun (WGS) entry which is preliminary data.</text>
</comment>
<evidence type="ECO:0000256" key="2">
    <source>
        <dbReference type="ARBA" id="ARBA00023015"/>
    </source>
</evidence>
<comment type="subcellular location">
    <subcellularLocation>
        <location evidence="1">Nucleus</location>
    </subcellularLocation>
</comment>
<dbReference type="Proteomes" id="UP001345219">
    <property type="component" value="Chromosome 15"/>
</dbReference>
<dbReference type="PROSITE" id="PS51005">
    <property type="entry name" value="NAC"/>
    <property type="match status" value="1"/>
</dbReference>
<keyword evidence="3" id="KW-0238">DNA-binding</keyword>
<dbReference type="GO" id="GO:0005634">
    <property type="term" value="C:nucleus"/>
    <property type="evidence" value="ECO:0007669"/>
    <property type="project" value="UniProtKB-SubCell"/>
</dbReference>
<evidence type="ECO:0000259" key="6">
    <source>
        <dbReference type="PROSITE" id="PS51005"/>
    </source>
</evidence>
<dbReference type="PANTHER" id="PTHR31989">
    <property type="entry name" value="NAC DOMAIN-CONTAINING PROTEIN 82-RELATED"/>
    <property type="match status" value="1"/>
</dbReference>
<dbReference type="SUPFAM" id="SSF101941">
    <property type="entry name" value="NAC domain"/>
    <property type="match status" value="1"/>
</dbReference>
<evidence type="ECO:0000313" key="8">
    <source>
        <dbReference type="Proteomes" id="UP001345219"/>
    </source>
</evidence>
<keyword evidence="4" id="KW-0804">Transcription</keyword>
<keyword evidence="2" id="KW-0805">Transcription regulation</keyword>
<dbReference type="GO" id="GO:0003677">
    <property type="term" value="F:DNA binding"/>
    <property type="evidence" value="ECO:0007669"/>
    <property type="project" value="UniProtKB-KW"/>
</dbReference>
<dbReference type="Gene3D" id="2.170.150.80">
    <property type="entry name" value="NAC domain"/>
    <property type="match status" value="1"/>
</dbReference>
<evidence type="ECO:0000256" key="4">
    <source>
        <dbReference type="ARBA" id="ARBA00023163"/>
    </source>
</evidence>